<dbReference type="PANTHER" id="PTHR38685">
    <property type="entry name" value="CELL DIVISION PROTEIN ZIPA"/>
    <property type="match status" value="1"/>
</dbReference>
<evidence type="ECO:0000256" key="5">
    <source>
        <dbReference type="ARBA" id="ARBA00022989"/>
    </source>
</evidence>
<organism evidence="12 13">
    <name type="scientific">Wohlfahrtiimonas larvae</name>
    <dbReference type="NCBI Taxonomy" id="1157986"/>
    <lineage>
        <taxon>Bacteria</taxon>
        <taxon>Pseudomonadati</taxon>
        <taxon>Pseudomonadota</taxon>
        <taxon>Gammaproteobacteria</taxon>
        <taxon>Cardiobacteriales</taxon>
        <taxon>Ignatzschineriaceae</taxon>
        <taxon>Wohlfahrtiimonas</taxon>
    </lineage>
</organism>
<evidence type="ECO:0000256" key="8">
    <source>
        <dbReference type="RuleBase" id="RU003612"/>
    </source>
</evidence>
<keyword evidence="4 9" id="KW-0812">Transmembrane</keyword>
<keyword evidence="6 9" id="KW-0472">Membrane</keyword>
<keyword evidence="3 8" id="KW-0132">Cell division</keyword>
<dbReference type="Gene3D" id="3.30.1400.10">
    <property type="entry name" value="ZipA, C-terminal FtsZ-binding domain"/>
    <property type="match status" value="1"/>
</dbReference>
<dbReference type="EMBL" id="BAABKE010000002">
    <property type="protein sequence ID" value="GAA5096065.1"/>
    <property type="molecule type" value="Genomic_DNA"/>
</dbReference>
<gene>
    <name evidence="12" type="ORF">GCM10023338_06040</name>
</gene>
<keyword evidence="1 9" id="KW-1003">Cell membrane</keyword>
<reference evidence="13" key="1">
    <citation type="journal article" date="2019" name="Int. J. Syst. Evol. Microbiol.">
        <title>The Global Catalogue of Microorganisms (GCM) 10K type strain sequencing project: providing services to taxonomists for standard genome sequencing and annotation.</title>
        <authorList>
            <consortium name="The Broad Institute Genomics Platform"/>
            <consortium name="The Broad Institute Genome Sequencing Center for Infectious Disease"/>
            <person name="Wu L."/>
            <person name="Ma J."/>
        </authorList>
    </citation>
    <scope>NUCLEOTIDE SEQUENCE [LARGE SCALE GENOMIC DNA]</scope>
    <source>
        <strain evidence="13">JCM 18424</strain>
    </source>
</reference>
<comment type="function">
    <text evidence="8">Essential cell division protein that stabilizes the FtsZ protofilaments by cross-linking them and that serves as a cytoplasmic membrane anchor for the Z ring. Also required for the recruitment to the septal ring of downstream cell division proteins.</text>
</comment>
<evidence type="ECO:0000313" key="13">
    <source>
        <dbReference type="Proteomes" id="UP001500631"/>
    </source>
</evidence>
<evidence type="ECO:0000256" key="6">
    <source>
        <dbReference type="ARBA" id="ARBA00023136"/>
    </source>
</evidence>
<sequence>MLGSIGSIILLIIIVGCIVYWFVLKKQIDEEDGDRIEPSIDSSFSEFSQKELPKDQDKDMFEDDGNDIVASNAVKTEETIESVSQKDIHEEKVQSEQDDLITEAQSVSVEAEVKKGFFARMKESLMGNKEVVSSANEENLARPAAIRTVALILKAPDDQPYLGQEVLEVGHDLKLMIGGEGFLQQIVTTYLGDEPMYSIAHMIHPGSFNDPEILKAEIPGLLFFAQIPGPDAHMNTVQYMLKAAAFFGQELGGTLLDENQRPVDQEYVQKLLSDISEIEQQAWAKHRANH</sequence>
<keyword evidence="2 9" id="KW-0997">Cell inner membrane</keyword>
<accession>A0ABP9MLQ5</accession>
<dbReference type="InterPro" id="IPR036765">
    <property type="entry name" value="ZipA_FtsZ-bd_C_sf"/>
</dbReference>
<feature type="domain" description="ZipA C-terminal FtsZ-binding" evidence="11">
    <location>
        <begin position="145"/>
        <end position="275"/>
    </location>
</feature>
<keyword evidence="7 8" id="KW-0131">Cell cycle</keyword>
<comment type="similarity">
    <text evidence="8">Belongs to the ZipA family.</text>
</comment>
<dbReference type="InterPro" id="IPR007449">
    <property type="entry name" value="ZipA_FtsZ-bd_C"/>
</dbReference>
<evidence type="ECO:0000256" key="4">
    <source>
        <dbReference type="ARBA" id="ARBA00022692"/>
    </source>
</evidence>
<feature type="transmembrane region" description="Helical" evidence="10">
    <location>
        <begin position="6"/>
        <end position="24"/>
    </location>
</feature>
<dbReference type="Proteomes" id="UP001500631">
    <property type="component" value="Unassembled WGS sequence"/>
</dbReference>
<keyword evidence="13" id="KW-1185">Reference proteome</keyword>
<evidence type="ECO:0000256" key="3">
    <source>
        <dbReference type="ARBA" id="ARBA00022618"/>
    </source>
</evidence>
<evidence type="ECO:0000256" key="2">
    <source>
        <dbReference type="ARBA" id="ARBA00022519"/>
    </source>
</evidence>
<dbReference type="RefSeq" id="WP_077924714.1">
    <property type="nucleotide sequence ID" value="NZ_BAABKE010000002.1"/>
</dbReference>
<dbReference type="Pfam" id="PF04354">
    <property type="entry name" value="ZipA_C"/>
    <property type="match status" value="1"/>
</dbReference>
<comment type="caution">
    <text evidence="12">The sequence shown here is derived from an EMBL/GenBank/DDBJ whole genome shotgun (WGS) entry which is preliminary data.</text>
</comment>
<evidence type="ECO:0000256" key="1">
    <source>
        <dbReference type="ARBA" id="ARBA00022475"/>
    </source>
</evidence>
<name>A0ABP9MLQ5_9GAMM</name>
<comment type="subcellular location">
    <subcellularLocation>
        <location evidence="9">Cell inner membrane</location>
        <topology evidence="9">Single-pass type I membrane protein</topology>
    </subcellularLocation>
</comment>
<evidence type="ECO:0000259" key="11">
    <source>
        <dbReference type="SMART" id="SM00771"/>
    </source>
</evidence>
<dbReference type="SMART" id="SM00771">
    <property type="entry name" value="ZipA_C"/>
    <property type="match status" value="1"/>
</dbReference>
<evidence type="ECO:0000256" key="9">
    <source>
        <dbReference type="RuleBase" id="RU003613"/>
    </source>
</evidence>
<evidence type="ECO:0000256" key="7">
    <source>
        <dbReference type="ARBA" id="ARBA00023306"/>
    </source>
</evidence>
<evidence type="ECO:0000313" key="12">
    <source>
        <dbReference type="EMBL" id="GAA5096065.1"/>
    </source>
</evidence>
<dbReference type="SUPFAM" id="SSF64383">
    <property type="entry name" value="Cell-division protein ZipA, C-terminal domain"/>
    <property type="match status" value="1"/>
</dbReference>
<protein>
    <recommendedName>
        <fullName evidence="8">Cell division protein ZipA</fullName>
    </recommendedName>
</protein>
<proteinExistence type="inferred from homology"/>
<keyword evidence="5 10" id="KW-1133">Transmembrane helix</keyword>
<evidence type="ECO:0000256" key="10">
    <source>
        <dbReference type="SAM" id="Phobius"/>
    </source>
</evidence>
<dbReference type="InterPro" id="IPR011919">
    <property type="entry name" value="Cell_div_ZipA"/>
</dbReference>
<dbReference type="PANTHER" id="PTHR38685:SF1">
    <property type="entry name" value="CELL DIVISION PROTEIN ZIPA"/>
    <property type="match status" value="1"/>
</dbReference>